<reference evidence="1" key="1">
    <citation type="submission" date="2021-06" db="EMBL/GenBank/DDBJ databases">
        <authorList>
            <person name="Kallberg Y."/>
            <person name="Tangrot J."/>
            <person name="Rosling A."/>
        </authorList>
    </citation>
    <scope>NUCLEOTIDE SEQUENCE</scope>
    <source>
        <strain evidence="1">IN212</strain>
    </source>
</reference>
<keyword evidence="2" id="KW-1185">Reference proteome</keyword>
<evidence type="ECO:0000313" key="2">
    <source>
        <dbReference type="Proteomes" id="UP000789396"/>
    </source>
</evidence>
<accession>A0A9N9N6I9</accession>
<feature type="non-terminal residue" evidence="1">
    <location>
        <position position="1"/>
    </location>
</feature>
<name>A0A9N9N6I9_9GLOM</name>
<organism evidence="1 2">
    <name type="scientific">Racocetra fulgida</name>
    <dbReference type="NCBI Taxonomy" id="60492"/>
    <lineage>
        <taxon>Eukaryota</taxon>
        <taxon>Fungi</taxon>
        <taxon>Fungi incertae sedis</taxon>
        <taxon>Mucoromycota</taxon>
        <taxon>Glomeromycotina</taxon>
        <taxon>Glomeromycetes</taxon>
        <taxon>Diversisporales</taxon>
        <taxon>Gigasporaceae</taxon>
        <taxon>Racocetra</taxon>
    </lineage>
</organism>
<dbReference type="Proteomes" id="UP000789396">
    <property type="component" value="Unassembled WGS sequence"/>
</dbReference>
<dbReference type="EMBL" id="CAJVPZ010021168">
    <property type="protein sequence ID" value="CAG8705023.1"/>
    <property type="molecule type" value="Genomic_DNA"/>
</dbReference>
<evidence type="ECO:0000313" key="1">
    <source>
        <dbReference type="EMBL" id="CAG8705023.1"/>
    </source>
</evidence>
<protein>
    <submittedName>
        <fullName evidence="1">18660_t:CDS:1</fullName>
    </submittedName>
</protein>
<dbReference type="AlphaFoldDB" id="A0A9N9N6I9"/>
<feature type="non-terminal residue" evidence="1">
    <location>
        <position position="166"/>
    </location>
</feature>
<proteinExistence type="predicted"/>
<comment type="caution">
    <text evidence="1">The sequence shown here is derived from an EMBL/GenBank/DDBJ whole genome shotgun (WGS) entry which is preliminary data.</text>
</comment>
<gene>
    <name evidence="1" type="ORF">RFULGI_LOCUS10573</name>
</gene>
<sequence>TIGDPFLRILQDQKEVLQASPRLKVINSALNNNNLDSSVATLCCDIIHMDLSDMAQYFGTSAEREDWETQFTRNYVSPLIRKLAVASVGRGNISNIIKSEIDQTGVMDEEYRLLKLPQLWRKIDVATFNNAEKMTFDEFIDGEADKANLNKMYKKFEESWNNIINK</sequence>
<dbReference type="OrthoDB" id="2377977at2759"/>